<protein>
    <submittedName>
        <fullName evidence="2">Uncharacterized protein</fullName>
    </submittedName>
</protein>
<accession>A0A1H1NDW7</accession>
<reference evidence="3" key="1">
    <citation type="submission" date="2016-10" db="EMBL/GenBank/DDBJ databases">
        <authorList>
            <person name="Varghese N."/>
            <person name="Submissions S."/>
        </authorList>
    </citation>
    <scope>NUCLEOTIDE SEQUENCE [LARGE SCALE GENOMIC DNA]</scope>
    <source>
        <strain evidence="3">NRRL B-51270</strain>
    </source>
</reference>
<name>A0A1H1NDW7_9GAMM</name>
<gene>
    <name evidence="2" type="ORF">SAMN05216421_0662</name>
</gene>
<keyword evidence="1" id="KW-0472">Membrane</keyword>
<dbReference type="AlphaFoldDB" id="A0A1H1NDW7"/>
<dbReference type="STRING" id="487184.SAMN05216421_0662"/>
<keyword evidence="1" id="KW-1133">Transmembrane helix</keyword>
<keyword evidence="3" id="KW-1185">Reference proteome</keyword>
<evidence type="ECO:0000313" key="2">
    <source>
        <dbReference type="EMBL" id="SDR97094.1"/>
    </source>
</evidence>
<dbReference type="RefSeq" id="WP_093391808.1">
    <property type="nucleotide sequence ID" value="NZ_LT629736.1"/>
</dbReference>
<keyword evidence="1" id="KW-0812">Transmembrane</keyword>
<dbReference type="Proteomes" id="UP000243207">
    <property type="component" value="Chromosome I"/>
</dbReference>
<sequence length="123" mass="12528">MNDGQTPPTARDSDSGIRNRLVFCVLLGLQAGLYGWAAFFFAAEDAYMALGLGAVAVLFAVGSVYMLARAVMMLIAGSTFEGAKASAESIPATVTENVTDAVSAAVAAAGTASEPTSDSRARS</sequence>
<evidence type="ECO:0000256" key="1">
    <source>
        <dbReference type="SAM" id="Phobius"/>
    </source>
</evidence>
<proteinExistence type="predicted"/>
<dbReference type="EMBL" id="LT629736">
    <property type="protein sequence ID" value="SDR97094.1"/>
    <property type="molecule type" value="Genomic_DNA"/>
</dbReference>
<evidence type="ECO:0000313" key="3">
    <source>
        <dbReference type="Proteomes" id="UP000243207"/>
    </source>
</evidence>
<feature type="transmembrane region" description="Helical" evidence="1">
    <location>
        <begin position="47"/>
        <end position="68"/>
    </location>
</feature>
<feature type="transmembrane region" description="Helical" evidence="1">
    <location>
        <begin position="21"/>
        <end position="41"/>
    </location>
</feature>
<organism evidence="2 3">
    <name type="scientific">Halopseudomonas xinjiangensis</name>
    <dbReference type="NCBI Taxonomy" id="487184"/>
    <lineage>
        <taxon>Bacteria</taxon>
        <taxon>Pseudomonadati</taxon>
        <taxon>Pseudomonadota</taxon>
        <taxon>Gammaproteobacteria</taxon>
        <taxon>Pseudomonadales</taxon>
        <taxon>Pseudomonadaceae</taxon>
        <taxon>Halopseudomonas</taxon>
    </lineage>
</organism>